<name>A0ABU0IK74_9CAUL</name>
<feature type="chain" id="PRO_5046982223" evidence="1">
    <location>
        <begin position="25"/>
        <end position="611"/>
    </location>
</feature>
<dbReference type="PANTHER" id="PTHR33361:SF2">
    <property type="entry name" value="DUF885 DOMAIN-CONTAINING PROTEIN"/>
    <property type="match status" value="1"/>
</dbReference>
<dbReference type="PROSITE" id="PS51318">
    <property type="entry name" value="TAT"/>
    <property type="match status" value="1"/>
</dbReference>
<protein>
    <submittedName>
        <fullName evidence="2">Uncharacterized protein (DUF885 family)</fullName>
    </submittedName>
</protein>
<dbReference type="InterPro" id="IPR006311">
    <property type="entry name" value="TAT_signal"/>
</dbReference>
<sequence length="611" mass="66501">MTNRRQLLLSAAALGLAAAAPRFAAAADAAPATGEAAKLNTLFDQLMARQLRQSPELATALGVDTGALAWTKSELSDASLQALADNKASNAEGLGKLKAIDRKALTGTDAINYDTVEFVLATQAEGDAKFNYGTGGSGSPYVISQLTGIYQQAPDFLDNQHTIETKADADAYLARLEAFSRVLDQEVVIARRDAAQGVIPPDFIIDKTLIQLKTMIANGADKSPLVESIARRTKEKGIAGDYAGMAASLYEEQIRPALARQQALMEEWRPKAVHDAGCWRLPDGDDYYAVSLRNYTTSNITPDEVHKTGLDLCKSLSAEADKLMKKAGYSKGSVGERYRAMYSDPKLQYENTDAGKDKLIADLNVKVETIQAKLPAWFGQLPKAKLVIKRVPKAIEAGAPGGYYNGPSLDGSRPGIYWINLRDTAETPSWTLPTLTYHEGIPGHHLQNALSNEAGDLPLIRKVIWFSGYGEGWALYAEELAIEMGMYEKDTLGHIGQVHDALFRAVRLVVDSGMHSKHWSREQAIKFYVDAIGDQEAGAITEIERYCAWPGQACSYMVGKLDWLKVRAKAKKALGKKFDIRKFHDAGLLSGAMPLTVLEAAIDNYIAANKG</sequence>
<keyword evidence="1" id="KW-0732">Signal</keyword>
<comment type="caution">
    <text evidence="2">The sequence shown here is derived from an EMBL/GenBank/DDBJ whole genome shotgun (WGS) entry which is preliminary data.</text>
</comment>
<feature type="signal peptide" evidence="1">
    <location>
        <begin position="1"/>
        <end position="24"/>
    </location>
</feature>
<dbReference type="RefSeq" id="WP_307344710.1">
    <property type="nucleotide sequence ID" value="NZ_JAUSVS010000001.1"/>
</dbReference>
<evidence type="ECO:0000256" key="1">
    <source>
        <dbReference type="SAM" id="SignalP"/>
    </source>
</evidence>
<evidence type="ECO:0000313" key="2">
    <source>
        <dbReference type="EMBL" id="MDQ0462415.1"/>
    </source>
</evidence>
<dbReference type="EMBL" id="JAUSVS010000001">
    <property type="protein sequence ID" value="MDQ0462415.1"/>
    <property type="molecule type" value="Genomic_DNA"/>
</dbReference>
<accession>A0ABU0IK74</accession>
<dbReference type="Proteomes" id="UP001228905">
    <property type="component" value="Unassembled WGS sequence"/>
</dbReference>
<dbReference type="PANTHER" id="PTHR33361">
    <property type="entry name" value="GLR0591 PROTEIN"/>
    <property type="match status" value="1"/>
</dbReference>
<evidence type="ECO:0000313" key="3">
    <source>
        <dbReference type="Proteomes" id="UP001228905"/>
    </source>
</evidence>
<proteinExistence type="predicted"/>
<gene>
    <name evidence="2" type="ORF">QO010_000163</name>
</gene>
<reference evidence="2 3" key="1">
    <citation type="submission" date="2023-07" db="EMBL/GenBank/DDBJ databases">
        <title>Genomic Encyclopedia of Type Strains, Phase IV (KMG-IV): sequencing the most valuable type-strain genomes for metagenomic binning, comparative biology and taxonomic classification.</title>
        <authorList>
            <person name="Goeker M."/>
        </authorList>
    </citation>
    <scope>NUCLEOTIDE SEQUENCE [LARGE SCALE GENOMIC DNA]</scope>
    <source>
        <strain evidence="2 3">DSM 18695</strain>
    </source>
</reference>
<organism evidence="2 3">
    <name type="scientific">Caulobacter ginsengisoli</name>
    <dbReference type="NCBI Taxonomy" id="400775"/>
    <lineage>
        <taxon>Bacteria</taxon>
        <taxon>Pseudomonadati</taxon>
        <taxon>Pseudomonadota</taxon>
        <taxon>Alphaproteobacteria</taxon>
        <taxon>Caulobacterales</taxon>
        <taxon>Caulobacteraceae</taxon>
        <taxon>Caulobacter</taxon>
    </lineage>
</organism>
<dbReference type="InterPro" id="IPR010281">
    <property type="entry name" value="DUF885"/>
</dbReference>
<dbReference type="Pfam" id="PF05960">
    <property type="entry name" value="DUF885"/>
    <property type="match status" value="1"/>
</dbReference>
<keyword evidence="3" id="KW-1185">Reference proteome</keyword>